<dbReference type="InterPro" id="IPR000160">
    <property type="entry name" value="GGDEF_dom"/>
</dbReference>
<protein>
    <recommendedName>
        <fullName evidence="3">diguanylate cyclase</fullName>
        <ecNumber evidence="3">2.7.7.65</ecNumber>
    </recommendedName>
</protein>
<dbReference type="SUPFAM" id="SSF52172">
    <property type="entry name" value="CheY-like"/>
    <property type="match status" value="1"/>
</dbReference>
<dbReference type="PANTHER" id="PTHR45138:SF9">
    <property type="entry name" value="DIGUANYLATE CYCLASE DGCM-RELATED"/>
    <property type="match status" value="1"/>
</dbReference>
<proteinExistence type="predicted"/>
<dbReference type="SUPFAM" id="SSF55073">
    <property type="entry name" value="Nucleotide cyclase"/>
    <property type="match status" value="1"/>
</dbReference>
<dbReference type="Gene3D" id="3.40.50.2300">
    <property type="match status" value="1"/>
</dbReference>
<dbReference type="PANTHER" id="PTHR45138">
    <property type="entry name" value="REGULATORY COMPONENTS OF SENSORY TRANSDUCTION SYSTEM"/>
    <property type="match status" value="1"/>
</dbReference>
<dbReference type="InterPro" id="IPR029787">
    <property type="entry name" value="Nucleotide_cyclase"/>
</dbReference>
<name>A0A6G6J8N1_PSENT</name>
<dbReference type="Proteomes" id="UP000501063">
    <property type="component" value="Plasmid pPniHBP1_1"/>
</dbReference>
<keyword evidence="5" id="KW-0597">Phosphoprotein</keyword>
<evidence type="ECO:0000256" key="1">
    <source>
        <dbReference type="ARBA" id="ARBA00001946"/>
    </source>
</evidence>
<keyword evidence="8" id="KW-0614">Plasmid</keyword>
<dbReference type="CDD" id="cd01949">
    <property type="entry name" value="GGDEF"/>
    <property type="match status" value="1"/>
</dbReference>
<dbReference type="EMBL" id="CP049142">
    <property type="protein sequence ID" value="QIE91563.1"/>
    <property type="molecule type" value="Genomic_DNA"/>
</dbReference>
<feature type="domain" description="Response regulatory" evidence="6">
    <location>
        <begin position="228"/>
        <end position="343"/>
    </location>
</feature>
<evidence type="ECO:0000313" key="9">
    <source>
        <dbReference type="Proteomes" id="UP000501063"/>
    </source>
</evidence>
<geneLocation type="plasmid" evidence="9">
    <name>ppnihbp1_1</name>
</geneLocation>
<comment type="subcellular location">
    <subcellularLocation>
        <location evidence="2">Cell inner membrane</location>
    </subcellularLocation>
</comment>
<dbReference type="PROSITE" id="PS50110">
    <property type="entry name" value="RESPONSE_REGULATORY"/>
    <property type="match status" value="1"/>
</dbReference>
<dbReference type="GO" id="GO:0052621">
    <property type="term" value="F:diguanylate cyclase activity"/>
    <property type="evidence" value="ECO:0007669"/>
    <property type="project" value="UniProtKB-EC"/>
</dbReference>
<dbReference type="PROSITE" id="PS50887">
    <property type="entry name" value="GGDEF"/>
    <property type="match status" value="1"/>
</dbReference>
<dbReference type="CDD" id="cd00156">
    <property type="entry name" value="REC"/>
    <property type="match status" value="1"/>
</dbReference>
<dbReference type="Pfam" id="PF00072">
    <property type="entry name" value="Response_reg"/>
    <property type="match status" value="1"/>
</dbReference>
<dbReference type="GO" id="GO:0000160">
    <property type="term" value="P:phosphorelay signal transduction system"/>
    <property type="evidence" value="ECO:0007669"/>
    <property type="project" value="InterPro"/>
</dbReference>
<dbReference type="InterPro" id="IPR043128">
    <property type="entry name" value="Rev_trsase/Diguanyl_cyclase"/>
</dbReference>
<comment type="catalytic activity">
    <reaction evidence="4">
        <text>2 GTP = 3',3'-c-di-GMP + 2 diphosphate</text>
        <dbReference type="Rhea" id="RHEA:24898"/>
        <dbReference type="ChEBI" id="CHEBI:33019"/>
        <dbReference type="ChEBI" id="CHEBI:37565"/>
        <dbReference type="ChEBI" id="CHEBI:58805"/>
        <dbReference type="EC" id="2.7.7.65"/>
    </reaction>
</comment>
<feature type="modified residue" description="4-aspartylphosphate" evidence="5">
    <location>
        <position position="277"/>
    </location>
</feature>
<evidence type="ECO:0000259" key="6">
    <source>
        <dbReference type="PROSITE" id="PS50110"/>
    </source>
</evidence>
<comment type="cofactor">
    <cofactor evidence="1">
        <name>Mg(2+)</name>
        <dbReference type="ChEBI" id="CHEBI:18420"/>
    </cofactor>
</comment>
<feature type="domain" description="GGDEF" evidence="7">
    <location>
        <begin position="379"/>
        <end position="510"/>
    </location>
</feature>
<dbReference type="SMART" id="SM00267">
    <property type="entry name" value="GGDEF"/>
    <property type="match status" value="1"/>
</dbReference>
<dbReference type="InterPro" id="IPR050469">
    <property type="entry name" value="Diguanylate_Cyclase"/>
</dbReference>
<reference evidence="8 9" key="1">
    <citation type="submission" date="2020-02" db="EMBL/GenBank/DDBJ databases">
        <title>Integrative conjugative elements (ICEs) and plasmids drive adaptation of Pseudomonas nitroreducens strain HBP1 to wastewater environment.</title>
        <authorList>
            <person name="Sentchilo V."/>
            <person name="Carraro N."/>
            <person name="Bertelli C."/>
            <person name="van der Meer J.R."/>
        </authorList>
    </citation>
    <scope>NUCLEOTIDE SEQUENCE [LARGE SCALE GENOMIC DNA]</scope>
    <source>
        <strain evidence="8 9">HBP1</strain>
        <plasmid evidence="9">ppnihbp1_1</plasmid>
    </source>
</reference>
<dbReference type="EC" id="2.7.7.65" evidence="3"/>
<evidence type="ECO:0000313" key="8">
    <source>
        <dbReference type="EMBL" id="QIE91563.1"/>
    </source>
</evidence>
<evidence type="ECO:0000256" key="5">
    <source>
        <dbReference type="PROSITE-ProRule" id="PRU00169"/>
    </source>
</evidence>
<evidence type="ECO:0000259" key="7">
    <source>
        <dbReference type="PROSITE" id="PS50887"/>
    </source>
</evidence>
<dbReference type="InterPro" id="IPR011006">
    <property type="entry name" value="CheY-like_superfamily"/>
</dbReference>
<dbReference type="SMART" id="SM00448">
    <property type="entry name" value="REC"/>
    <property type="match status" value="1"/>
</dbReference>
<dbReference type="KEGG" id="pnt:G5B91_35110"/>
<dbReference type="GO" id="GO:0005886">
    <property type="term" value="C:plasma membrane"/>
    <property type="evidence" value="ECO:0007669"/>
    <property type="project" value="UniProtKB-SubCell"/>
</dbReference>
<dbReference type="FunFam" id="3.30.70.270:FF:000001">
    <property type="entry name" value="Diguanylate cyclase domain protein"/>
    <property type="match status" value="1"/>
</dbReference>
<accession>A0A6G6J8N1</accession>
<evidence type="ECO:0000256" key="2">
    <source>
        <dbReference type="ARBA" id="ARBA00004533"/>
    </source>
</evidence>
<dbReference type="AlphaFoldDB" id="A0A6G6J8N1"/>
<dbReference type="InterPro" id="IPR001789">
    <property type="entry name" value="Sig_transdc_resp-reg_receiver"/>
</dbReference>
<dbReference type="GO" id="GO:0043709">
    <property type="term" value="P:cell adhesion involved in single-species biofilm formation"/>
    <property type="evidence" value="ECO:0007669"/>
    <property type="project" value="TreeGrafter"/>
</dbReference>
<evidence type="ECO:0000256" key="4">
    <source>
        <dbReference type="ARBA" id="ARBA00034247"/>
    </source>
</evidence>
<dbReference type="Pfam" id="PF00990">
    <property type="entry name" value="GGDEF"/>
    <property type="match status" value="1"/>
</dbReference>
<dbReference type="RefSeq" id="WP_024764879.1">
    <property type="nucleotide sequence ID" value="NZ_CP049142.1"/>
</dbReference>
<evidence type="ECO:0000256" key="3">
    <source>
        <dbReference type="ARBA" id="ARBA00012528"/>
    </source>
</evidence>
<gene>
    <name evidence="8" type="ORF">G5B91_35110</name>
</gene>
<dbReference type="Gene3D" id="3.30.70.270">
    <property type="match status" value="1"/>
</dbReference>
<dbReference type="NCBIfam" id="TIGR00254">
    <property type="entry name" value="GGDEF"/>
    <property type="match status" value="1"/>
</dbReference>
<sequence>MISSVNHALQTSWWLQVRPRPTLRHLDVLRQILANSVHALSGIAGGADYAASVRGLLAVTNRASSLSDAVISEVDCMMEELQTISRRANDTLAKGKGPAALFVPGFGDRSQDLARGLQAMGANVLALGVGMQIKPEDREAIRRSSMILVGSGLLGDSEGLAFVESLVAASEADSLVVLVAESGALSFEQRRVATVLGQVRILSQDDDIRQLRSLFRSRNRDIEIEGYRVLLLDDSRTDAYVAQKIMTEAGLVVEHIHHPSQVLDAISRFRPDVLVSDFHMPDANGDVVASIIRQDRDATIPIIFLSRESNAERQLLALSRGADGFVQKPLKRDAFIRALKSIVSRSKAVESRMRRDPLTNLLNNGQFMTSAGAVLAEGRPSSLVLIDIDHFKTVNDTFGHPIGDRVLVGLAEVLSDSLRSEDHVGRIGGEEFAIAMVGANQEQSKSVVDRLRTVFTSIQFQAEDGSSFSCSFSAGVSDLRNSVKESIRFADEALYTAKRNGRDRVEVSPGS</sequence>
<dbReference type="GO" id="GO:1902201">
    <property type="term" value="P:negative regulation of bacterial-type flagellum-dependent cell motility"/>
    <property type="evidence" value="ECO:0007669"/>
    <property type="project" value="TreeGrafter"/>
</dbReference>
<organism evidence="8 9">
    <name type="scientific">Pseudomonas nitroreducens</name>
    <dbReference type="NCBI Taxonomy" id="46680"/>
    <lineage>
        <taxon>Bacteria</taxon>
        <taxon>Pseudomonadati</taxon>
        <taxon>Pseudomonadota</taxon>
        <taxon>Gammaproteobacteria</taxon>
        <taxon>Pseudomonadales</taxon>
        <taxon>Pseudomonadaceae</taxon>
        <taxon>Pseudomonas</taxon>
    </lineage>
</organism>